<evidence type="ECO:0000256" key="4">
    <source>
        <dbReference type="ARBA" id="ARBA00023098"/>
    </source>
</evidence>
<keyword evidence="7" id="KW-1133">Transmembrane helix</keyword>
<evidence type="ECO:0000256" key="5">
    <source>
        <dbReference type="ARBA" id="ARBA00023315"/>
    </source>
</evidence>
<comment type="pathway">
    <text evidence="1">Lipid metabolism.</text>
</comment>
<comment type="caution">
    <text evidence="9">The sequence shown here is derived from an EMBL/GenBank/DDBJ whole genome shotgun (WGS) entry which is preliminary data.</text>
</comment>
<keyword evidence="7" id="KW-0472">Membrane</keyword>
<dbReference type="RefSeq" id="WP_189649579.1">
    <property type="nucleotide sequence ID" value="NZ_BMRC01000010.1"/>
</dbReference>
<dbReference type="SMART" id="SM00563">
    <property type="entry name" value="PlsC"/>
    <property type="match status" value="1"/>
</dbReference>
<dbReference type="CDD" id="cd07989">
    <property type="entry name" value="LPLAT_AGPAT-like"/>
    <property type="match status" value="1"/>
</dbReference>
<keyword evidence="10" id="KW-1185">Reference proteome</keyword>
<evidence type="ECO:0000256" key="3">
    <source>
        <dbReference type="ARBA" id="ARBA00022679"/>
    </source>
</evidence>
<keyword evidence="4" id="KW-0443">Lipid metabolism</keyword>
<evidence type="ECO:0000256" key="1">
    <source>
        <dbReference type="ARBA" id="ARBA00005189"/>
    </source>
</evidence>
<name>A0ABV5IM75_9ACTN</name>
<evidence type="ECO:0000256" key="6">
    <source>
        <dbReference type="SAM" id="MobiDB-lite"/>
    </source>
</evidence>
<accession>A0ABV5IM75</accession>
<keyword evidence="5 9" id="KW-0012">Acyltransferase</keyword>
<sequence length="310" mass="31873">MTGVWLRMGPCTPDMCVRAAVLGAGAARRTLRLLAAVLVVLAGVPVALTARHARAGRRARITGAWARLLLRALGIRLDVIAEEPAEEGAGPSGGSGEGAGEGAGALVVANHVSWLDPLVIAAALPSRPLAKREIAGWPVVRTLAAGSGALFIDRERLSALPSAVATVAGALRAGDTVVAFPEGTTWCGLGMGVFRPAVFQAAIDAGAVVRPATLRYREDGLTSTRASYVGEDSLLASVLRVAATRRLAVEVRLLAPLRAVPSARRPEARAALARSAEALVRAGIEAPDGPPGRGRTAVHLPKPAVSPLRS</sequence>
<reference evidence="9 10" key="1">
    <citation type="submission" date="2024-09" db="EMBL/GenBank/DDBJ databases">
        <authorList>
            <person name="Sun Q."/>
            <person name="Mori K."/>
        </authorList>
    </citation>
    <scope>NUCLEOTIDE SEQUENCE [LARGE SCALE GENOMIC DNA]</scope>
    <source>
        <strain evidence="9 10">CCM 3426</strain>
    </source>
</reference>
<proteinExistence type="predicted"/>
<feature type="domain" description="Phospholipid/glycerol acyltransferase" evidence="8">
    <location>
        <begin position="105"/>
        <end position="217"/>
    </location>
</feature>
<keyword evidence="3" id="KW-0808">Transferase</keyword>
<evidence type="ECO:0000259" key="8">
    <source>
        <dbReference type="SMART" id="SM00563"/>
    </source>
</evidence>
<keyword evidence="2" id="KW-0444">Lipid biosynthesis</keyword>
<evidence type="ECO:0000313" key="10">
    <source>
        <dbReference type="Proteomes" id="UP001589647"/>
    </source>
</evidence>
<dbReference type="InterPro" id="IPR002123">
    <property type="entry name" value="Plipid/glycerol_acylTrfase"/>
</dbReference>
<dbReference type="Proteomes" id="UP001589647">
    <property type="component" value="Unassembled WGS sequence"/>
</dbReference>
<evidence type="ECO:0000256" key="2">
    <source>
        <dbReference type="ARBA" id="ARBA00022516"/>
    </source>
</evidence>
<feature type="region of interest" description="Disordered" evidence="6">
    <location>
        <begin position="283"/>
        <end position="310"/>
    </location>
</feature>
<dbReference type="EMBL" id="JBHMEI010000030">
    <property type="protein sequence ID" value="MFB9205616.1"/>
    <property type="molecule type" value="Genomic_DNA"/>
</dbReference>
<gene>
    <name evidence="9" type="ORF">ACFFV7_30785</name>
</gene>
<feature type="transmembrane region" description="Helical" evidence="7">
    <location>
        <begin position="31"/>
        <end position="50"/>
    </location>
</feature>
<evidence type="ECO:0000313" key="9">
    <source>
        <dbReference type="EMBL" id="MFB9205616.1"/>
    </source>
</evidence>
<dbReference type="SUPFAM" id="SSF69593">
    <property type="entry name" value="Glycerol-3-phosphate (1)-acyltransferase"/>
    <property type="match status" value="1"/>
</dbReference>
<organism evidence="9 10">
    <name type="scientific">Nonomuraea spiralis</name>
    <dbReference type="NCBI Taxonomy" id="46182"/>
    <lineage>
        <taxon>Bacteria</taxon>
        <taxon>Bacillati</taxon>
        <taxon>Actinomycetota</taxon>
        <taxon>Actinomycetes</taxon>
        <taxon>Streptosporangiales</taxon>
        <taxon>Streptosporangiaceae</taxon>
        <taxon>Nonomuraea</taxon>
    </lineage>
</organism>
<dbReference type="PANTHER" id="PTHR10434">
    <property type="entry name" value="1-ACYL-SN-GLYCEROL-3-PHOSPHATE ACYLTRANSFERASE"/>
    <property type="match status" value="1"/>
</dbReference>
<protein>
    <submittedName>
        <fullName evidence="9">Lysophospholipid acyltransferase family protein</fullName>
    </submittedName>
</protein>
<keyword evidence="7" id="KW-0812">Transmembrane</keyword>
<dbReference type="PANTHER" id="PTHR10434:SF64">
    <property type="entry name" value="1-ACYL-SN-GLYCEROL-3-PHOSPHATE ACYLTRANSFERASE-RELATED"/>
    <property type="match status" value="1"/>
</dbReference>
<dbReference type="GO" id="GO:0016746">
    <property type="term" value="F:acyltransferase activity"/>
    <property type="evidence" value="ECO:0007669"/>
    <property type="project" value="UniProtKB-KW"/>
</dbReference>
<evidence type="ECO:0000256" key="7">
    <source>
        <dbReference type="SAM" id="Phobius"/>
    </source>
</evidence>
<dbReference type="Pfam" id="PF01553">
    <property type="entry name" value="Acyltransferase"/>
    <property type="match status" value="1"/>
</dbReference>